<dbReference type="PANTHER" id="PTHR46033:SF8">
    <property type="entry name" value="PROTEIN MAINTENANCE OF MERISTEMS-LIKE"/>
    <property type="match status" value="1"/>
</dbReference>
<name>A0AAQ3MFM5_VIGMU</name>
<keyword evidence="5" id="KW-1185">Reference proteome</keyword>
<evidence type="ECO:0000313" key="4">
    <source>
        <dbReference type="EMBL" id="WVY89813.1"/>
    </source>
</evidence>
<dbReference type="PANTHER" id="PTHR46033">
    <property type="entry name" value="PROTEIN MAIN-LIKE 2"/>
    <property type="match status" value="1"/>
</dbReference>
<evidence type="ECO:0000256" key="1">
    <source>
        <dbReference type="SAM" id="Coils"/>
    </source>
</evidence>
<reference evidence="4 5" key="1">
    <citation type="journal article" date="2023" name="Life. Sci Alliance">
        <title>Evolutionary insights into 3D genome organization and epigenetic landscape of Vigna mungo.</title>
        <authorList>
            <person name="Junaid A."/>
            <person name="Singh B."/>
            <person name="Bhatia S."/>
        </authorList>
    </citation>
    <scope>NUCLEOTIDE SEQUENCE [LARGE SCALE GENOMIC DNA]</scope>
    <source>
        <strain evidence="4">Urdbean</strain>
    </source>
</reference>
<evidence type="ECO:0000256" key="2">
    <source>
        <dbReference type="SAM" id="MobiDB-lite"/>
    </source>
</evidence>
<dbReference type="GO" id="GO:0010073">
    <property type="term" value="P:meristem maintenance"/>
    <property type="evidence" value="ECO:0007669"/>
    <property type="project" value="InterPro"/>
</dbReference>
<feature type="region of interest" description="Disordered" evidence="2">
    <location>
        <begin position="374"/>
        <end position="396"/>
    </location>
</feature>
<dbReference type="EMBL" id="CP144690">
    <property type="protein sequence ID" value="WVY89813.1"/>
    <property type="molecule type" value="Genomic_DNA"/>
</dbReference>
<evidence type="ECO:0000259" key="3">
    <source>
        <dbReference type="Pfam" id="PF10536"/>
    </source>
</evidence>
<proteinExistence type="predicted"/>
<evidence type="ECO:0000313" key="5">
    <source>
        <dbReference type="Proteomes" id="UP001374535"/>
    </source>
</evidence>
<accession>A0AAQ3MFM5</accession>
<dbReference type="InterPro" id="IPR019557">
    <property type="entry name" value="AminoTfrase-like_pln_mobile"/>
</dbReference>
<feature type="compositionally biased region" description="Acidic residues" evidence="2">
    <location>
        <begin position="425"/>
        <end position="435"/>
    </location>
</feature>
<gene>
    <name evidence="4" type="ORF">V8G54_035327</name>
</gene>
<dbReference type="Proteomes" id="UP001374535">
    <property type="component" value="Chromosome 11"/>
</dbReference>
<keyword evidence="1" id="KW-0175">Coiled coil</keyword>
<sequence>MSISELVSVLRIAFKIEDFDKIEQELVKREAKFRAEIERLQEKIELERLQGIEFEERLKIREEQCERGKRAQENYEQLLKEVKTIRWVEKHAIEELRRKNVALEREVCELKEFKKIMLDDVNSVDELRDKIRVLKESTHCSVDAGNAQSPKKRNKEDAVGALGVKFKLEKEIMDLGDDNNDARYTSQRLHGEQTISQKIAENEHLQRVEMMKRQRGSDIQASTSTFSSSADLFEKENLPPYLPQILRSVSSSPTFVTLISLADFSSKLSKLYLCSPWWCDAVVWCGGVPVLAIHAWLALVVCGANSSSFVYQVLRLPRAVVKTITAKARTDVAYPFGLETDVAYPSTDVAHPFQGQTDMENPFWLWVSSREESSAQGEGRRRPTTSARRRRATPIQDDHITEDREFEEQAYEAYEGHVYEEAFEAPEDDDDDEEHADIQEDVGGFPGGPRDASLLTHYVQHVAYVISQGQDRGDMLKLISHGKKVNKLGPCAEGIQHIVLNSSLMPLTQICYDYVDKGLLLGFIERWHFETSSFHLPVGEMTITLDDVSTLLHLPVLGQLCDLEELEFEEARTALVDLLGVDGGTAGAEMEDARGTKVRLSWLRDIYVQRCQSQHWDYAARAYLLHLVGCTIFANKSASSIRVYAWGVAALAHLYEQLGDASLASTKQMAGYLTLFQSWIYEHFPSMGRRQLVSSYDDTTPRATRWQSPRQSSTLAEIRSQLDCLTYNGVVWHPYEGHRGIRPLFGVYMYSGWIRIGDTLFRHLPERVMRQFGFYQEIPRPPTVVADADVVAVDFGWLHFTDHVIRNVRQASYPSECVDGYIQWFRRVSHPYIIAAPADARPPLAPTQRPDVSQEARPHRRSSPPSPSGALVRFKRTAKKIQSLISCRYVTEGTVAHQDANDGIDEYSPTRRGQRHVCVVLCREREKEGVVVIPDAVEMGKSEQQHVLEEGQSGVSEVEAPLCWFEVFVPSPSQFVGFDFFTLLGSSQAHRYL</sequence>
<feature type="coiled-coil region" evidence="1">
    <location>
        <begin position="23"/>
        <end position="81"/>
    </location>
</feature>
<protein>
    <recommendedName>
        <fullName evidence="3">Aminotransferase-like plant mobile domain-containing protein</fullName>
    </recommendedName>
</protein>
<feature type="region of interest" description="Disordered" evidence="2">
    <location>
        <begin position="839"/>
        <end position="871"/>
    </location>
</feature>
<feature type="region of interest" description="Disordered" evidence="2">
    <location>
        <begin position="425"/>
        <end position="446"/>
    </location>
</feature>
<organism evidence="4 5">
    <name type="scientific">Vigna mungo</name>
    <name type="common">Black gram</name>
    <name type="synonym">Phaseolus mungo</name>
    <dbReference type="NCBI Taxonomy" id="3915"/>
    <lineage>
        <taxon>Eukaryota</taxon>
        <taxon>Viridiplantae</taxon>
        <taxon>Streptophyta</taxon>
        <taxon>Embryophyta</taxon>
        <taxon>Tracheophyta</taxon>
        <taxon>Spermatophyta</taxon>
        <taxon>Magnoliopsida</taxon>
        <taxon>eudicotyledons</taxon>
        <taxon>Gunneridae</taxon>
        <taxon>Pentapetalae</taxon>
        <taxon>rosids</taxon>
        <taxon>fabids</taxon>
        <taxon>Fabales</taxon>
        <taxon>Fabaceae</taxon>
        <taxon>Papilionoideae</taxon>
        <taxon>50 kb inversion clade</taxon>
        <taxon>NPAAA clade</taxon>
        <taxon>indigoferoid/millettioid clade</taxon>
        <taxon>Phaseoleae</taxon>
        <taxon>Vigna</taxon>
    </lineage>
</organism>
<dbReference type="AlphaFoldDB" id="A0AAQ3MFM5"/>
<dbReference type="InterPro" id="IPR044824">
    <property type="entry name" value="MAIN-like"/>
</dbReference>
<feature type="domain" description="Aminotransferase-like plant mobile" evidence="3">
    <location>
        <begin position="515"/>
        <end position="782"/>
    </location>
</feature>
<dbReference type="Pfam" id="PF10536">
    <property type="entry name" value="PMD"/>
    <property type="match status" value="1"/>
</dbReference>